<proteinExistence type="predicted"/>
<feature type="binding site" evidence="27">
    <location>
        <position position="180"/>
    </location>
    <ligand>
        <name>2-oxoglutarate</name>
        <dbReference type="ChEBI" id="CHEBI:16810"/>
    </ligand>
</feature>
<evidence type="ECO:0000313" key="30">
    <source>
        <dbReference type="EMBL" id="CAG5131009.1"/>
    </source>
</evidence>
<dbReference type="InterPro" id="IPR005123">
    <property type="entry name" value="Oxoglu/Fe-dep_dioxygenase_dom"/>
</dbReference>
<dbReference type="GO" id="GO:0008198">
    <property type="term" value="F:ferrous iron binding"/>
    <property type="evidence" value="ECO:0007669"/>
    <property type="project" value="TreeGrafter"/>
</dbReference>
<feature type="binding site" evidence="27">
    <location>
        <position position="182"/>
    </location>
    <ligand>
        <name>2-oxoglutarate</name>
        <dbReference type="ChEBI" id="CHEBI:16810"/>
    </ligand>
</feature>
<keyword evidence="5" id="KW-0227">DNA damage</keyword>
<dbReference type="InterPro" id="IPR032852">
    <property type="entry name" value="ALKBH2"/>
</dbReference>
<evidence type="ECO:0000256" key="26">
    <source>
        <dbReference type="ARBA" id="ARBA00081727"/>
    </source>
</evidence>
<comment type="catalytic activity">
    <reaction evidence="18">
        <text>a 3,N(4)-etheno-2'-deoxycytidine in single-stranded DNA + 2-oxoglutarate + O2 + H2O = a 2'-deoxycytidine in single-stranded DNA + glyoxal + succinate + CO2</text>
        <dbReference type="Rhea" id="RHEA:70471"/>
        <dbReference type="Rhea" id="RHEA-COMP:12846"/>
        <dbReference type="Rhea" id="RHEA-COMP:17906"/>
        <dbReference type="ChEBI" id="CHEBI:15377"/>
        <dbReference type="ChEBI" id="CHEBI:15379"/>
        <dbReference type="ChEBI" id="CHEBI:16526"/>
        <dbReference type="ChEBI" id="CHEBI:16810"/>
        <dbReference type="ChEBI" id="CHEBI:30031"/>
        <dbReference type="ChEBI" id="CHEBI:34779"/>
        <dbReference type="ChEBI" id="CHEBI:85452"/>
        <dbReference type="ChEBI" id="CHEBI:189585"/>
    </reaction>
    <physiologicalReaction direction="left-to-right" evidence="18">
        <dbReference type="Rhea" id="RHEA:70472"/>
    </physiologicalReaction>
</comment>
<evidence type="ECO:0000256" key="28">
    <source>
        <dbReference type="SAM" id="MobiDB-lite"/>
    </source>
</evidence>
<evidence type="ECO:0000256" key="25">
    <source>
        <dbReference type="ARBA" id="ARBA00077989"/>
    </source>
</evidence>
<dbReference type="EMBL" id="CAJHNH020004427">
    <property type="protein sequence ID" value="CAG5131009.1"/>
    <property type="molecule type" value="Genomic_DNA"/>
</dbReference>
<dbReference type="AlphaFoldDB" id="A0A8S3ZNQ5"/>
<evidence type="ECO:0000313" key="31">
    <source>
        <dbReference type="Proteomes" id="UP000678393"/>
    </source>
</evidence>
<keyword evidence="7" id="KW-0223">Dioxygenase</keyword>
<evidence type="ECO:0000256" key="19">
    <source>
        <dbReference type="ARBA" id="ARBA00052627"/>
    </source>
</evidence>
<evidence type="ECO:0000256" key="2">
    <source>
        <dbReference type="ARBA" id="ARBA00004604"/>
    </source>
</evidence>
<evidence type="ECO:0000256" key="9">
    <source>
        <dbReference type="ARBA" id="ARBA00023004"/>
    </source>
</evidence>
<feature type="region of interest" description="Disordered" evidence="28">
    <location>
        <begin position="35"/>
        <end position="57"/>
    </location>
</feature>
<evidence type="ECO:0000256" key="6">
    <source>
        <dbReference type="ARBA" id="ARBA00022842"/>
    </source>
</evidence>
<name>A0A8S3ZNQ5_9EUPU</name>
<dbReference type="Gene3D" id="2.60.120.590">
    <property type="entry name" value="Alpha-ketoglutarate-dependent dioxygenase AlkB-like"/>
    <property type="match status" value="1"/>
</dbReference>
<dbReference type="PANTHER" id="PTHR31573:SF1">
    <property type="entry name" value="DNA OXIDATIVE DEMETHYLASE ALKBH2"/>
    <property type="match status" value="1"/>
</dbReference>
<evidence type="ECO:0000256" key="23">
    <source>
        <dbReference type="ARBA" id="ARBA00066725"/>
    </source>
</evidence>
<comment type="cofactor">
    <cofactor evidence="1">
        <name>Fe(2+)</name>
        <dbReference type="ChEBI" id="CHEBI:29033"/>
    </cofactor>
</comment>
<dbReference type="InterPro" id="IPR037151">
    <property type="entry name" value="AlkB-like_sf"/>
</dbReference>
<evidence type="ECO:0000256" key="13">
    <source>
        <dbReference type="ARBA" id="ARBA00051165"/>
    </source>
</evidence>
<sequence>MSQLIVQRKRQKKSKVVSVKCFILDNVEKTLEVGNKKDDISRPQESENAVTPEPQGRQEQVQLQVVSHLAADFLNYKWVDITREGLCLQLTQLYCREDADTLLTLCEQELVYNEGDLATVKLFGKRIQIPRKQVAHGNTGLTYTFSGNTIPARPWTPLLMKIRDHISAATGYQFNFVLINRYKDGHDYMGEHKDDEKDLFPGFPIASLSLGQPRDFVFRHQDSRGKDCKRKIAPVSLTLEHGVLLLMKHPTNSFWYHSLPRRTRALGVRVNLTFRKMQPSHSKHA</sequence>
<organism evidence="30 31">
    <name type="scientific">Candidula unifasciata</name>
    <dbReference type="NCBI Taxonomy" id="100452"/>
    <lineage>
        <taxon>Eukaryota</taxon>
        <taxon>Metazoa</taxon>
        <taxon>Spiralia</taxon>
        <taxon>Lophotrochozoa</taxon>
        <taxon>Mollusca</taxon>
        <taxon>Gastropoda</taxon>
        <taxon>Heterobranchia</taxon>
        <taxon>Euthyneura</taxon>
        <taxon>Panpulmonata</taxon>
        <taxon>Eupulmonata</taxon>
        <taxon>Stylommatophora</taxon>
        <taxon>Helicina</taxon>
        <taxon>Helicoidea</taxon>
        <taxon>Geomitridae</taxon>
        <taxon>Candidula</taxon>
    </lineage>
</organism>
<dbReference type="Proteomes" id="UP000678393">
    <property type="component" value="Unassembled WGS sequence"/>
</dbReference>
<evidence type="ECO:0000256" key="4">
    <source>
        <dbReference type="ARBA" id="ARBA00022723"/>
    </source>
</evidence>
<feature type="binding site" evidence="27">
    <location>
        <position position="192"/>
    </location>
    <ligand>
        <name>2-oxoglutarate</name>
        <dbReference type="ChEBI" id="CHEBI:16810"/>
    </ligand>
</feature>
<keyword evidence="6" id="KW-0460">Magnesium</keyword>
<evidence type="ECO:0000256" key="15">
    <source>
        <dbReference type="ARBA" id="ARBA00051376"/>
    </source>
</evidence>
<feature type="binding site" evidence="27">
    <location>
        <begin position="143"/>
        <end position="145"/>
    </location>
    <ligand>
        <name>substrate</name>
    </ligand>
</feature>
<feature type="binding site" evidence="27">
    <location>
        <position position="269"/>
    </location>
    <ligand>
        <name>2-oxoglutarate</name>
        <dbReference type="ChEBI" id="CHEBI:16810"/>
    </ligand>
</feature>
<feature type="binding site" evidence="27">
    <location>
        <position position="275"/>
    </location>
    <ligand>
        <name>2-oxoglutarate</name>
        <dbReference type="ChEBI" id="CHEBI:16810"/>
    </ligand>
</feature>
<feature type="domain" description="Fe2OG dioxygenase" evidence="29">
    <location>
        <begin position="173"/>
        <end position="278"/>
    </location>
</feature>
<dbReference type="EC" id="1.14.11.33" evidence="23"/>
<evidence type="ECO:0000256" key="10">
    <source>
        <dbReference type="ARBA" id="ARBA00023204"/>
    </source>
</evidence>
<evidence type="ECO:0000256" key="24">
    <source>
        <dbReference type="ARBA" id="ARBA00072134"/>
    </source>
</evidence>
<keyword evidence="8" id="KW-0560">Oxidoreductase</keyword>
<dbReference type="GO" id="GO:0006307">
    <property type="term" value="P:DNA alkylation repair"/>
    <property type="evidence" value="ECO:0007669"/>
    <property type="project" value="TreeGrafter"/>
</dbReference>
<evidence type="ECO:0000256" key="12">
    <source>
        <dbReference type="ARBA" id="ARBA00051010"/>
    </source>
</evidence>
<dbReference type="GO" id="GO:0051747">
    <property type="term" value="F:cytosine C-5 DNA demethylase activity"/>
    <property type="evidence" value="ECO:0007669"/>
    <property type="project" value="UniProtKB-ARBA"/>
</dbReference>
<comment type="caution">
    <text evidence="30">The sequence shown here is derived from an EMBL/GenBank/DDBJ whole genome shotgun (WGS) entry which is preliminary data.</text>
</comment>
<evidence type="ECO:0000259" key="29">
    <source>
        <dbReference type="PROSITE" id="PS51471"/>
    </source>
</evidence>
<comment type="catalytic activity">
    <reaction evidence="12">
        <text>an N(1)-methyl-2'-deoxyadenosine in single-stranded DNA + 2-oxoglutarate + O2 = a 2'-deoxyadenosine in single-stranded DNA + formaldehyde + succinate + CO2 + H(+)</text>
        <dbReference type="Rhea" id="RHEA:70447"/>
        <dbReference type="Rhea" id="RHEA-COMP:17895"/>
        <dbReference type="Rhea" id="RHEA-COMP:17896"/>
        <dbReference type="ChEBI" id="CHEBI:15378"/>
        <dbReference type="ChEBI" id="CHEBI:15379"/>
        <dbReference type="ChEBI" id="CHEBI:16526"/>
        <dbReference type="ChEBI" id="CHEBI:16810"/>
        <dbReference type="ChEBI" id="CHEBI:16842"/>
        <dbReference type="ChEBI" id="CHEBI:30031"/>
        <dbReference type="ChEBI" id="CHEBI:90615"/>
        <dbReference type="ChEBI" id="CHEBI:139096"/>
    </reaction>
    <physiologicalReaction direction="left-to-right" evidence="12">
        <dbReference type="Rhea" id="RHEA:70448"/>
    </physiologicalReaction>
</comment>
<comment type="subcellular location">
    <subcellularLocation>
        <location evidence="2">Nucleus</location>
        <location evidence="2">Nucleolus</location>
    </subcellularLocation>
    <subcellularLocation>
        <location evidence="3">Nucleus</location>
        <location evidence="3">Nucleoplasm</location>
    </subcellularLocation>
</comment>
<dbReference type="PANTHER" id="PTHR31573">
    <property type="entry name" value="ALPHA-KETOGLUTARATE-DEPENDENT DIOXYGENASE ALKB HOMOLOG 2"/>
    <property type="match status" value="1"/>
</dbReference>
<feature type="compositionally biased region" description="Basic and acidic residues" evidence="28">
    <location>
        <begin position="35"/>
        <end position="45"/>
    </location>
</feature>
<comment type="catalytic activity">
    <reaction evidence="19">
        <text>a 1,N(6)-etheno-2'-deoxyadenosine in double-stranded DNA + 2-oxoglutarate + O2 + H2O = a 2'-deoxyadenosine in double-stranded DNA + glyoxal + succinate + CO2</text>
        <dbReference type="Rhea" id="RHEA:70463"/>
        <dbReference type="Rhea" id="RHEA-COMP:17897"/>
        <dbReference type="Rhea" id="RHEA-COMP:17903"/>
        <dbReference type="ChEBI" id="CHEBI:15377"/>
        <dbReference type="ChEBI" id="CHEBI:15379"/>
        <dbReference type="ChEBI" id="CHEBI:16526"/>
        <dbReference type="ChEBI" id="CHEBI:16810"/>
        <dbReference type="ChEBI" id="CHEBI:30031"/>
        <dbReference type="ChEBI" id="CHEBI:34779"/>
        <dbReference type="ChEBI" id="CHEBI:90615"/>
        <dbReference type="ChEBI" id="CHEBI:189583"/>
    </reaction>
    <physiologicalReaction direction="left-to-right" evidence="19">
        <dbReference type="Rhea" id="RHEA:70464"/>
    </physiologicalReaction>
</comment>
<comment type="catalytic activity">
    <reaction evidence="17">
        <text>a 1,N(2)-etheno-2'-deoxyguanosine in double-stranded DNA + 2-oxoglutarate + O2 + H2O = a 2'-deoxyguanosine in double-stranded DNA + glyoxal + succinate + CO2</text>
        <dbReference type="Rhea" id="RHEA:70487"/>
        <dbReference type="Rhea" id="RHEA-COMP:17910"/>
        <dbReference type="Rhea" id="RHEA-COMP:17912"/>
        <dbReference type="ChEBI" id="CHEBI:15377"/>
        <dbReference type="ChEBI" id="CHEBI:15379"/>
        <dbReference type="ChEBI" id="CHEBI:16526"/>
        <dbReference type="ChEBI" id="CHEBI:16810"/>
        <dbReference type="ChEBI" id="CHEBI:30031"/>
        <dbReference type="ChEBI" id="CHEBI:34779"/>
        <dbReference type="ChEBI" id="CHEBI:85445"/>
        <dbReference type="ChEBI" id="CHEBI:189586"/>
    </reaction>
    <physiologicalReaction direction="left-to-right" evidence="17">
        <dbReference type="Rhea" id="RHEA:70488"/>
    </physiologicalReaction>
</comment>
<keyword evidence="31" id="KW-1185">Reference proteome</keyword>
<comment type="subunit">
    <text evidence="22">Interacts with PCNA homotrimer; this interaction is enhanced during the S-phase of the cell cycle. Interacts with nucleolar proteins NCL, UBTF and NPM1. Interacts with XRCC5-XRCC6 heterodimer.</text>
</comment>
<evidence type="ECO:0000256" key="8">
    <source>
        <dbReference type="ARBA" id="ARBA00023002"/>
    </source>
</evidence>
<dbReference type="Pfam" id="PF13532">
    <property type="entry name" value="2OG-FeII_Oxy_2"/>
    <property type="match status" value="1"/>
</dbReference>
<feature type="binding site" evidence="27">
    <location>
        <begin position="123"/>
        <end position="125"/>
    </location>
    <ligand>
        <name>substrate</name>
    </ligand>
</feature>
<evidence type="ECO:0000256" key="5">
    <source>
        <dbReference type="ARBA" id="ARBA00022763"/>
    </source>
</evidence>
<feature type="binding site" evidence="27">
    <location>
        <position position="195"/>
    </location>
    <ligand>
        <name>substrate</name>
    </ligand>
</feature>
<comment type="catalytic activity">
    <reaction evidence="14">
        <text>a 1,N(6)-etheno-2'-deoxyadenosine in single-stranded DNA + 2-oxoglutarate + O2 + H2O = a 2'-deoxyadenosine in single-stranded DNA + glyoxal + succinate + CO2</text>
        <dbReference type="Rhea" id="RHEA:70459"/>
        <dbReference type="Rhea" id="RHEA-COMP:17896"/>
        <dbReference type="Rhea" id="RHEA-COMP:17904"/>
        <dbReference type="ChEBI" id="CHEBI:15377"/>
        <dbReference type="ChEBI" id="CHEBI:15379"/>
        <dbReference type="ChEBI" id="CHEBI:16526"/>
        <dbReference type="ChEBI" id="CHEBI:16810"/>
        <dbReference type="ChEBI" id="CHEBI:30031"/>
        <dbReference type="ChEBI" id="CHEBI:34779"/>
        <dbReference type="ChEBI" id="CHEBI:90615"/>
        <dbReference type="ChEBI" id="CHEBI:189583"/>
    </reaction>
    <physiologicalReaction direction="left-to-right" evidence="14">
        <dbReference type="Rhea" id="RHEA:70460"/>
    </physiologicalReaction>
</comment>
<dbReference type="SUPFAM" id="SSF51197">
    <property type="entry name" value="Clavaminate synthase-like"/>
    <property type="match status" value="1"/>
</dbReference>
<dbReference type="PROSITE" id="PS51471">
    <property type="entry name" value="FE2OG_OXY"/>
    <property type="match status" value="1"/>
</dbReference>
<dbReference type="GO" id="GO:0035516">
    <property type="term" value="F:broad specificity oxidative DNA demethylase activity"/>
    <property type="evidence" value="ECO:0007669"/>
    <property type="project" value="UniProtKB-EC"/>
</dbReference>
<evidence type="ECO:0000256" key="20">
    <source>
        <dbReference type="ARBA" id="ARBA00052800"/>
    </source>
</evidence>
<keyword evidence="9" id="KW-0408">Iron</keyword>
<feature type="binding site" evidence="27">
    <location>
        <position position="273"/>
    </location>
    <ligand>
        <name>2-oxoglutarate</name>
        <dbReference type="ChEBI" id="CHEBI:16810"/>
    </ligand>
</feature>
<keyword evidence="10" id="KW-0234">DNA repair</keyword>
<dbReference type="OrthoDB" id="445341at2759"/>
<evidence type="ECO:0000256" key="22">
    <source>
        <dbReference type="ARBA" id="ARBA00062909"/>
    </source>
</evidence>
<feature type="binding site" evidence="27">
    <location>
        <position position="257"/>
    </location>
    <ligand>
        <name>2-oxoglutarate</name>
        <dbReference type="ChEBI" id="CHEBI:16810"/>
    </ligand>
</feature>
<keyword evidence="11" id="KW-0539">Nucleus</keyword>
<keyword evidence="4" id="KW-0479">Metal-binding</keyword>
<dbReference type="InterPro" id="IPR027450">
    <property type="entry name" value="AlkB-like"/>
</dbReference>
<evidence type="ECO:0000256" key="1">
    <source>
        <dbReference type="ARBA" id="ARBA00001954"/>
    </source>
</evidence>
<evidence type="ECO:0000256" key="7">
    <source>
        <dbReference type="ARBA" id="ARBA00022964"/>
    </source>
</evidence>
<dbReference type="GO" id="GO:0005730">
    <property type="term" value="C:nucleolus"/>
    <property type="evidence" value="ECO:0007669"/>
    <property type="project" value="UniProtKB-SubCell"/>
</dbReference>
<evidence type="ECO:0000256" key="27">
    <source>
        <dbReference type="PIRSR" id="PIRSR632852-1"/>
    </source>
</evidence>
<evidence type="ECO:0000256" key="11">
    <source>
        <dbReference type="ARBA" id="ARBA00023242"/>
    </source>
</evidence>
<evidence type="ECO:0000256" key="3">
    <source>
        <dbReference type="ARBA" id="ARBA00004642"/>
    </source>
</evidence>
<gene>
    <name evidence="30" type="ORF">CUNI_LOCUS16567</name>
</gene>
<evidence type="ECO:0000256" key="21">
    <source>
        <dbReference type="ARBA" id="ARBA00053025"/>
    </source>
</evidence>
<dbReference type="GO" id="GO:0005654">
    <property type="term" value="C:nucleoplasm"/>
    <property type="evidence" value="ECO:0007669"/>
    <property type="project" value="UniProtKB-SubCell"/>
</dbReference>
<dbReference type="FunFam" id="2.60.120.590:FF:000004">
    <property type="entry name" value="DNA oxidative demethylase ALKBH2"/>
    <property type="match status" value="1"/>
</dbReference>
<reference evidence="30" key="1">
    <citation type="submission" date="2021-04" db="EMBL/GenBank/DDBJ databases">
        <authorList>
            <consortium name="Molecular Ecology Group"/>
        </authorList>
    </citation>
    <scope>NUCLEOTIDE SEQUENCE</scope>
</reference>
<accession>A0A8S3ZNQ5</accession>
<evidence type="ECO:0000256" key="16">
    <source>
        <dbReference type="ARBA" id="ARBA00051434"/>
    </source>
</evidence>
<evidence type="ECO:0000256" key="18">
    <source>
        <dbReference type="ARBA" id="ARBA00052597"/>
    </source>
</evidence>
<comment type="catalytic activity">
    <reaction evidence="13">
        <text>an N(3)-methyl-2'-deoxycytidine in single-stranded DNA + 2-oxoglutarate + O2 = a 2'-deoxycytidine in single-stranded DNA + formaldehyde + succinate + CO2 + H(+)</text>
        <dbReference type="Rhea" id="RHEA:70435"/>
        <dbReference type="Rhea" id="RHEA-COMP:12846"/>
        <dbReference type="Rhea" id="RHEA-COMP:17894"/>
        <dbReference type="ChEBI" id="CHEBI:15378"/>
        <dbReference type="ChEBI" id="CHEBI:15379"/>
        <dbReference type="ChEBI" id="CHEBI:16526"/>
        <dbReference type="ChEBI" id="CHEBI:16810"/>
        <dbReference type="ChEBI" id="CHEBI:16842"/>
        <dbReference type="ChEBI" id="CHEBI:30031"/>
        <dbReference type="ChEBI" id="CHEBI:85452"/>
        <dbReference type="ChEBI" id="CHEBI:139075"/>
    </reaction>
    <physiologicalReaction direction="left-to-right" evidence="13">
        <dbReference type="Rhea" id="RHEA:70436"/>
    </physiologicalReaction>
</comment>
<protein>
    <recommendedName>
        <fullName evidence="24">DNA oxidative demethylase ALKBH2</fullName>
        <ecNumber evidence="23">1.14.11.33</ecNumber>
    </recommendedName>
    <alternativeName>
        <fullName evidence="25">Alkylated DNA repair protein alkB homolog 2</fullName>
    </alternativeName>
    <alternativeName>
        <fullName evidence="26">Alpha-ketoglutarate-dependent dioxygenase alkB homolog 2</fullName>
    </alternativeName>
</protein>
<comment type="catalytic activity">
    <reaction evidence="20">
        <text>an N(1)-methyl-2'-deoxyadenosine in double-stranded DNA + 2-oxoglutarate + O2 = a 2'-deoxyadenosine in double-stranded DNA + formaldehyde + succinate + CO2 + H(+)</text>
        <dbReference type="Rhea" id="RHEA:70443"/>
        <dbReference type="Rhea" id="RHEA-COMP:14236"/>
        <dbReference type="Rhea" id="RHEA-COMP:17897"/>
        <dbReference type="ChEBI" id="CHEBI:15378"/>
        <dbReference type="ChEBI" id="CHEBI:15379"/>
        <dbReference type="ChEBI" id="CHEBI:16526"/>
        <dbReference type="ChEBI" id="CHEBI:16810"/>
        <dbReference type="ChEBI" id="CHEBI:16842"/>
        <dbReference type="ChEBI" id="CHEBI:30031"/>
        <dbReference type="ChEBI" id="CHEBI:90615"/>
        <dbReference type="ChEBI" id="CHEBI:139096"/>
    </reaction>
    <physiologicalReaction direction="left-to-right" evidence="20">
        <dbReference type="Rhea" id="RHEA:70444"/>
    </physiologicalReaction>
</comment>
<evidence type="ECO:0000256" key="14">
    <source>
        <dbReference type="ARBA" id="ARBA00051189"/>
    </source>
</evidence>
<evidence type="ECO:0000256" key="17">
    <source>
        <dbReference type="ARBA" id="ARBA00051755"/>
    </source>
</evidence>
<comment type="catalytic activity">
    <reaction evidence="15">
        <text>an N(3)-methyl-2'-deoxycytidine in double-stranded DNA + 2-oxoglutarate + O2 = a 2'-deoxycytidine in double-stranded DNA + formaldehyde + succinate + CO2 + H(+)</text>
        <dbReference type="Rhea" id="RHEA:70439"/>
        <dbReference type="Rhea" id="RHEA-COMP:14237"/>
        <dbReference type="Rhea" id="RHEA-COMP:17070"/>
        <dbReference type="ChEBI" id="CHEBI:15378"/>
        <dbReference type="ChEBI" id="CHEBI:15379"/>
        <dbReference type="ChEBI" id="CHEBI:16526"/>
        <dbReference type="ChEBI" id="CHEBI:16810"/>
        <dbReference type="ChEBI" id="CHEBI:16842"/>
        <dbReference type="ChEBI" id="CHEBI:30031"/>
        <dbReference type="ChEBI" id="CHEBI:85452"/>
        <dbReference type="ChEBI" id="CHEBI:139075"/>
    </reaction>
    <physiologicalReaction direction="left-to-right" evidence="15">
        <dbReference type="Rhea" id="RHEA:70440"/>
    </physiologicalReaction>
</comment>
<comment type="catalytic activity">
    <reaction evidence="21">
        <text>a methylated nucleobase within DNA + 2-oxoglutarate + O2 = a nucleobase within DNA + formaldehyde + succinate + CO2</text>
        <dbReference type="Rhea" id="RHEA:30299"/>
        <dbReference type="Rhea" id="RHEA-COMP:12192"/>
        <dbReference type="Rhea" id="RHEA-COMP:12193"/>
        <dbReference type="ChEBI" id="CHEBI:15379"/>
        <dbReference type="ChEBI" id="CHEBI:16526"/>
        <dbReference type="ChEBI" id="CHEBI:16810"/>
        <dbReference type="ChEBI" id="CHEBI:16842"/>
        <dbReference type="ChEBI" id="CHEBI:30031"/>
        <dbReference type="ChEBI" id="CHEBI:32875"/>
        <dbReference type="ChEBI" id="CHEBI:64428"/>
        <dbReference type="EC" id="1.14.11.33"/>
    </reaction>
    <physiologicalReaction direction="left-to-right" evidence="21">
        <dbReference type="Rhea" id="RHEA:30300"/>
    </physiologicalReaction>
</comment>
<comment type="catalytic activity">
    <reaction evidence="16">
        <text>a 3,N(4)-etheno-2'-deoxycytidine in double-stranded DNA + 2-oxoglutarate + O2 + H2O = a 2'-deoxycytidine in double-stranded DNA + glyoxal + succinate + CO2</text>
        <dbReference type="Rhea" id="RHEA:70467"/>
        <dbReference type="Rhea" id="RHEA-COMP:17070"/>
        <dbReference type="Rhea" id="RHEA-COMP:17905"/>
        <dbReference type="ChEBI" id="CHEBI:15377"/>
        <dbReference type="ChEBI" id="CHEBI:15379"/>
        <dbReference type="ChEBI" id="CHEBI:16526"/>
        <dbReference type="ChEBI" id="CHEBI:16810"/>
        <dbReference type="ChEBI" id="CHEBI:30031"/>
        <dbReference type="ChEBI" id="CHEBI:34779"/>
        <dbReference type="ChEBI" id="CHEBI:85452"/>
        <dbReference type="ChEBI" id="CHEBI:189585"/>
    </reaction>
    <physiologicalReaction direction="left-to-right" evidence="16">
        <dbReference type="Rhea" id="RHEA:70468"/>
    </physiologicalReaction>
</comment>